<evidence type="ECO:0000256" key="6">
    <source>
        <dbReference type="ARBA" id="ARBA00022989"/>
    </source>
</evidence>
<dbReference type="GO" id="GO:0006814">
    <property type="term" value="P:sodium ion transport"/>
    <property type="evidence" value="ECO:0007669"/>
    <property type="project" value="UniProtKB-KW"/>
</dbReference>
<feature type="transmembrane region" description="Helical" evidence="12">
    <location>
        <begin position="6"/>
        <end position="23"/>
    </location>
</feature>
<dbReference type="InterPro" id="IPR051163">
    <property type="entry name" value="Sodium:Solute_Symporter_SSF"/>
</dbReference>
<evidence type="ECO:0000256" key="8">
    <source>
        <dbReference type="ARBA" id="ARBA00023065"/>
    </source>
</evidence>
<feature type="transmembrane region" description="Helical" evidence="12">
    <location>
        <begin position="177"/>
        <end position="194"/>
    </location>
</feature>
<dbReference type="Gene3D" id="1.20.1730.10">
    <property type="entry name" value="Sodium/glucose cotransporter"/>
    <property type="match status" value="1"/>
</dbReference>
<dbReference type="KEGG" id="vbh:CMV30_05020"/>
<dbReference type="Proteomes" id="UP000217265">
    <property type="component" value="Chromosome"/>
</dbReference>
<keyword evidence="8" id="KW-0406">Ion transport</keyword>
<dbReference type="AlphaFoldDB" id="A0A290Q3X0"/>
<evidence type="ECO:0000256" key="12">
    <source>
        <dbReference type="SAM" id="Phobius"/>
    </source>
</evidence>
<name>A0A290Q3X0_9BACT</name>
<dbReference type="EMBL" id="CP023344">
    <property type="protein sequence ID" value="ATC63365.1"/>
    <property type="molecule type" value="Genomic_DNA"/>
</dbReference>
<dbReference type="PANTHER" id="PTHR42985">
    <property type="entry name" value="SODIUM-COUPLED MONOCARBOXYLATE TRANSPORTER"/>
    <property type="match status" value="1"/>
</dbReference>
<proteinExistence type="inferred from homology"/>
<keyword evidence="6 12" id="KW-1133">Transmembrane helix</keyword>
<feature type="transmembrane region" description="Helical" evidence="12">
    <location>
        <begin position="458"/>
        <end position="482"/>
    </location>
</feature>
<sequence>MVILVGYFVATMAVGFFFWKRSRSVENYTAAERSLPGWLTGLSILGTYVSSISFLALPGKAFAANWNPFVFSLSIPLATWIAVKWFLPFYRNAGHVSAFQHLEARFGTWARTYTGVCYLLTQLARMGAVMYLMALPMNVLLGWDIKTIILITGISVTIYSLVGGIVAVIWTDAVQTVVLIAGALACATLMIFKLPEGPGQLFAIASEHNKFSLGSFGASLTESTFWVVLVYGLVINLQNFGIDQNYVQRYLASKSDAEARKSVWLGGLLYVPLSAVFFFIGTAMFAYYTANPADLPEVYRAANKSDYVFPHFIVSVLPPGLTGLLIAAIFAAAMSTISSCLNSSATILLNDYYLRFINRKADNQKSMRVLYSATFIWGALGTGVAIIMTGAPSALDAWWMLAGIFGGGTLGLFLLGFLSRRATNRAALTGVAAGVVLILWMTLSSKGWLFPEGMRSHFHTFLTIVFGTVAILLTGLLVTTFLPGRPTAAEASKTSH</sequence>
<dbReference type="GO" id="GO:0015293">
    <property type="term" value="F:symporter activity"/>
    <property type="evidence" value="ECO:0007669"/>
    <property type="project" value="TreeGrafter"/>
</dbReference>
<feature type="transmembrane region" description="Helical" evidence="12">
    <location>
        <begin position="425"/>
        <end position="443"/>
    </location>
</feature>
<evidence type="ECO:0000313" key="13">
    <source>
        <dbReference type="EMBL" id="ATC63365.1"/>
    </source>
</evidence>
<comment type="similarity">
    <text evidence="2 11">Belongs to the sodium:solute symporter (SSF) (TC 2.A.21) family.</text>
</comment>
<keyword evidence="10" id="KW-0739">Sodium transport</keyword>
<feature type="transmembrane region" description="Helical" evidence="12">
    <location>
        <begin position="147"/>
        <end position="170"/>
    </location>
</feature>
<keyword evidence="3" id="KW-0813">Transport</keyword>
<dbReference type="InterPro" id="IPR001734">
    <property type="entry name" value="Na/solute_symporter"/>
</dbReference>
<evidence type="ECO:0000256" key="10">
    <source>
        <dbReference type="ARBA" id="ARBA00023201"/>
    </source>
</evidence>
<feature type="transmembrane region" description="Helical" evidence="12">
    <location>
        <begin position="263"/>
        <end position="288"/>
    </location>
</feature>
<dbReference type="PANTHER" id="PTHR42985:SF32">
    <property type="entry name" value="SODIUM IODIDE SYMPORTER"/>
    <property type="match status" value="1"/>
</dbReference>
<feature type="transmembrane region" description="Helical" evidence="12">
    <location>
        <begin position="397"/>
        <end position="418"/>
    </location>
</feature>
<feature type="transmembrane region" description="Helical" evidence="12">
    <location>
        <begin position="69"/>
        <end position="87"/>
    </location>
</feature>
<dbReference type="NCBIfam" id="TIGR00813">
    <property type="entry name" value="sss"/>
    <property type="match status" value="1"/>
</dbReference>
<evidence type="ECO:0000256" key="2">
    <source>
        <dbReference type="ARBA" id="ARBA00006434"/>
    </source>
</evidence>
<keyword evidence="7" id="KW-0915">Sodium</keyword>
<evidence type="ECO:0000256" key="5">
    <source>
        <dbReference type="ARBA" id="ARBA00022692"/>
    </source>
</evidence>
<dbReference type="CDD" id="cd11495">
    <property type="entry name" value="SLC5sbd_NIS-like_u3"/>
    <property type="match status" value="1"/>
</dbReference>
<evidence type="ECO:0000256" key="3">
    <source>
        <dbReference type="ARBA" id="ARBA00022448"/>
    </source>
</evidence>
<evidence type="ECO:0000256" key="4">
    <source>
        <dbReference type="ARBA" id="ARBA00022475"/>
    </source>
</evidence>
<keyword evidence="4" id="KW-1003">Cell membrane</keyword>
<accession>A0A290Q3X0</accession>
<feature type="transmembrane region" description="Helical" evidence="12">
    <location>
        <begin position="308"/>
        <end position="333"/>
    </location>
</feature>
<protein>
    <submittedName>
        <fullName evidence="13">Sodium:solute symporter</fullName>
    </submittedName>
</protein>
<comment type="subcellular location">
    <subcellularLocation>
        <location evidence="1">Cell membrane</location>
        <topology evidence="1">Multi-pass membrane protein</topology>
    </subcellularLocation>
</comment>
<feature type="transmembrane region" description="Helical" evidence="12">
    <location>
        <begin position="369"/>
        <end position="391"/>
    </location>
</feature>
<evidence type="ECO:0000313" key="14">
    <source>
        <dbReference type="Proteomes" id="UP000217265"/>
    </source>
</evidence>
<keyword evidence="5 12" id="KW-0812">Transmembrane</keyword>
<reference evidence="13 14" key="1">
    <citation type="submission" date="2017-09" db="EMBL/GenBank/DDBJ databases">
        <title>Complete genome sequence of Verrucomicrobial strain HZ-65, isolated from freshwater.</title>
        <authorList>
            <person name="Choi A."/>
        </authorList>
    </citation>
    <scope>NUCLEOTIDE SEQUENCE [LARGE SCALE GENOMIC DNA]</scope>
    <source>
        <strain evidence="13 14">HZ-65</strain>
    </source>
</reference>
<dbReference type="PROSITE" id="PS50283">
    <property type="entry name" value="NA_SOLUT_SYMP_3"/>
    <property type="match status" value="1"/>
</dbReference>
<evidence type="ECO:0000256" key="9">
    <source>
        <dbReference type="ARBA" id="ARBA00023136"/>
    </source>
</evidence>
<dbReference type="InterPro" id="IPR038377">
    <property type="entry name" value="Na/Glc_symporter_sf"/>
</dbReference>
<feature type="transmembrane region" description="Helical" evidence="12">
    <location>
        <begin position="223"/>
        <end position="242"/>
    </location>
</feature>
<keyword evidence="9 12" id="KW-0472">Membrane</keyword>
<evidence type="ECO:0000256" key="7">
    <source>
        <dbReference type="ARBA" id="ARBA00023053"/>
    </source>
</evidence>
<feature type="transmembrane region" description="Helical" evidence="12">
    <location>
        <begin position="35"/>
        <end position="57"/>
    </location>
</feature>
<keyword evidence="14" id="KW-1185">Reference proteome</keyword>
<dbReference type="OrthoDB" id="9814523at2"/>
<gene>
    <name evidence="13" type="ORF">CMV30_05020</name>
</gene>
<dbReference type="GO" id="GO:0005886">
    <property type="term" value="C:plasma membrane"/>
    <property type="evidence" value="ECO:0007669"/>
    <property type="project" value="UniProtKB-SubCell"/>
</dbReference>
<evidence type="ECO:0000256" key="1">
    <source>
        <dbReference type="ARBA" id="ARBA00004651"/>
    </source>
</evidence>
<dbReference type="Pfam" id="PF00474">
    <property type="entry name" value="SSF"/>
    <property type="match status" value="1"/>
</dbReference>
<organism evidence="13 14">
    <name type="scientific">Nibricoccus aquaticus</name>
    <dbReference type="NCBI Taxonomy" id="2576891"/>
    <lineage>
        <taxon>Bacteria</taxon>
        <taxon>Pseudomonadati</taxon>
        <taxon>Verrucomicrobiota</taxon>
        <taxon>Opitutia</taxon>
        <taxon>Opitutales</taxon>
        <taxon>Opitutaceae</taxon>
        <taxon>Nibricoccus</taxon>
    </lineage>
</organism>
<evidence type="ECO:0000256" key="11">
    <source>
        <dbReference type="RuleBase" id="RU362091"/>
    </source>
</evidence>